<evidence type="ECO:0000313" key="3">
    <source>
        <dbReference type="EMBL" id="KAJ8528874.1"/>
    </source>
</evidence>
<dbReference type="InterPro" id="IPR029064">
    <property type="entry name" value="Ribosomal_eL30-like_sf"/>
</dbReference>
<keyword evidence="4" id="KW-1185">Reference proteome</keyword>
<name>A0A9Q1L506_9SOLA</name>
<dbReference type="PANTHER" id="PTHR47903:SF2">
    <property type="entry name" value="OS07G0636400 PROTEIN"/>
    <property type="match status" value="1"/>
</dbReference>
<dbReference type="AlphaFoldDB" id="A0A9Q1L506"/>
<gene>
    <name evidence="3" type="ORF">K7X08_030614</name>
</gene>
<organism evidence="3 4">
    <name type="scientific">Anisodus acutangulus</name>
    <dbReference type="NCBI Taxonomy" id="402998"/>
    <lineage>
        <taxon>Eukaryota</taxon>
        <taxon>Viridiplantae</taxon>
        <taxon>Streptophyta</taxon>
        <taxon>Embryophyta</taxon>
        <taxon>Tracheophyta</taxon>
        <taxon>Spermatophyta</taxon>
        <taxon>Magnoliopsida</taxon>
        <taxon>eudicotyledons</taxon>
        <taxon>Gunneridae</taxon>
        <taxon>Pentapetalae</taxon>
        <taxon>asterids</taxon>
        <taxon>lamiids</taxon>
        <taxon>Solanales</taxon>
        <taxon>Solanaceae</taxon>
        <taxon>Solanoideae</taxon>
        <taxon>Hyoscyameae</taxon>
        <taxon>Anisodus</taxon>
    </lineage>
</organism>
<dbReference type="SUPFAM" id="SSF55315">
    <property type="entry name" value="L30e-like"/>
    <property type="match status" value="1"/>
</dbReference>
<accession>A0A9Q1L506</accession>
<sequence length="78" mass="8607">MKLNSQLESQLGGDESGGESIDHSKNGNGKETTQRKETTIKVMFIASDCNPRLLTNHLESLAYSKNVPVVFVKDKKRG</sequence>
<proteinExistence type="predicted"/>
<protein>
    <recommendedName>
        <fullName evidence="2">Ribosomal protein eL8/eL30/eS12/Gadd45 domain-containing protein</fullName>
    </recommendedName>
</protein>
<dbReference type="Pfam" id="PF01248">
    <property type="entry name" value="Ribosomal_L7Ae"/>
    <property type="match status" value="1"/>
</dbReference>
<feature type="region of interest" description="Disordered" evidence="1">
    <location>
        <begin position="1"/>
        <end position="37"/>
    </location>
</feature>
<dbReference type="EMBL" id="JAJAGQ010000022">
    <property type="protein sequence ID" value="KAJ8528874.1"/>
    <property type="molecule type" value="Genomic_DNA"/>
</dbReference>
<evidence type="ECO:0000256" key="1">
    <source>
        <dbReference type="SAM" id="MobiDB-lite"/>
    </source>
</evidence>
<dbReference type="InterPro" id="IPR004038">
    <property type="entry name" value="Ribosomal_eL8/eL30/eS12/Gad45"/>
</dbReference>
<feature type="domain" description="Ribosomal protein eL8/eL30/eS12/Gadd45" evidence="2">
    <location>
        <begin position="37"/>
        <end position="77"/>
    </location>
</feature>
<dbReference type="Gene3D" id="3.30.1330.30">
    <property type="match status" value="1"/>
</dbReference>
<evidence type="ECO:0000259" key="2">
    <source>
        <dbReference type="Pfam" id="PF01248"/>
    </source>
</evidence>
<evidence type="ECO:0000313" key="4">
    <source>
        <dbReference type="Proteomes" id="UP001152561"/>
    </source>
</evidence>
<dbReference type="PANTHER" id="PTHR47903">
    <property type="entry name" value="OS07G0636400 PROTEIN"/>
    <property type="match status" value="1"/>
</dbReference>
<dbReference type="Proteomes" id="UP001152561">
    <property type="component" value="Unassembled WGS sequence"/>
</dbReference>
<reference evidence="4" key="1">
    <citation type="journal article" date="2023" name="Proc. Natl. Acad. Sci. U.S.A.">
        <title>Genomic and structural basis for evolution of tropane alkaloid biosynthesis.</title>
        <authorList>
            <person name="Wanga Y.-J."/>
            <person name="Taina T."/>
            <person name="Yua J.-Y."/>
            <person name="Lia J."/>
            <person name="Xua B."/>
            <person name="Chenc J."/>
            <person name="D'Auriad J.C."/>
            <person name="Huanga J.-P."/>
            <person name="Huanga S.-X."/>
        </authorList>
    </citation>
    <scope>NUCLEOTIDE SEQUENCE [LARGE SCALE GENOMIC DNA]</scope>
    <source>
        <strain evidence="4">cv. KIB-2019</strain>
    </source>
</reference>
<comment type="caution">
    <text evidence="3">The sequence shown here is derived from an EMBL/GenBank/DDBJ whole genome shotgun (WGS) entry which is preliminary data.</text>
</comment>
<dbReference type="OrthoDB" id="20109at2759"/>